<feature type="transmembrane region" description="Helical" evidence="8">
    <location>
        <begin position="224"/>
        <end position="246"/>
    </location>
</feature>
<evidence type="ECO:0000256" key="5">
    <source>
        <dbReference type="ARBA" id="ARBA00022989"/>
    </source>
</evidence>
<organism evidence="10 11">
    <name type="scientific">Elsinoe australis</name>
    <dbReference type="NCBI Taxonomy" id="40998"/>
    <lineage>
        <taxon>Eukaryota</taxon>
        <taxon>Fungi</taxon>
        <taxon>Dikarya</taxon>
        <taxon>Ascomycota</taxon>
        <taxon>Pezizomycotina</taxon>
        <taxon>Dothideomycetes</taxon>
        <taxon>Dothideomycetidae</taxon>
        <taxon>Myriangiales</taxon>
        <taxon>Elsinoaceae</taxon>
        <taxon>Elsinoe</taxon>
    </lineage>
</organism>
<keyword evidence="5 8" id="KW-1133">Transmembrane helix</keyword>
<evidence type="ECO:0000313" key="11">
    <source>
        <dbReference type="Proteomes" id="UP000243723"/>
    </source>
</evidence>
<dbReference type="GO" id="GO:0055085">
    <property type="term" value="P:transmembrane transport"/>
    <property type="evidence" value="ECO:0007669"/>
    <property type="project" value="TreeGrafter"/>
</dbReference>
<reference evidence="10 11" key="1">
    <citation type="submission" date="2017-05" db="EMBL/GenBank/DDBJ databases">
        <title>Draft genome sequence of Elsinoe australis.</title>
        <authorList>
            <person name="Cheng Q."/>
        </authorList>
    </citation>
    <scope>NUCLEOTIDE SEQUENCE [LARGE SCALE GENOMIC DNA]</scope>
    <source>
        <strain evidence="10 11">NL1</strain>
    </source>
</reference>
<dbReference type="STRING" id="40998.A0A2P8AIN3"/>
<feature type="domain" description="ML-like" evidence="9">
    <location>
        <begin position="37"/>
        <end position="220"/>
    </location>
</feature>
<comment type="caution">
    <text evidence="10">The sequence shown here is derived from an EMBL/GenBank/DDBJ whole genome shotgun (WGS) entry which is preliminary data.</text>
</comment>
<feature type="compositionally biased region" description="Low complexity" evidence="7">
    <location>
        <begin position="692"/>
        <end position="719"/>
    </location>
</feature>
<dbReference type="InterPro" id="IPR010308">
    <property type="entry name" value="TRP_C"/>
</dbReference>
<gene>
    <name evidence="10" type="ORF">B9Z65_483</name>
</gene>
<feature type="compositionally biased region" description="Acidic residues" evidence="7">
    <location>
        <begin position="947"/>
        <end position="956"/>
    </location>
</feature>
<feature type="compositionally biased region" description="Acidic residues" evidence="7">
    <location>
        <begin position="770"/>
        <end position="779"/>
    </location>
</feature>
<evidence type="ECO:0000313" key="10">
    <source>
        <dbReference type="EMBL" id="PSK60333.1"/>
    </source>
</evidence>
<evidence type="ECO:0000256" key="1">
    <source>
        <dbReference type="ARBA" id="ARBA00004141"/>
    </source>
</evidence>
<dbReference type="SMART" id="SM01320">
    <property type="entry name" value="TRP_N"/>
    <property type="match status" value="1"/>
</dbReference>
<evidence type="ECO:0000256" key="8">
    <source>
        <dbReference type="SAM" id="Phobius"/>
    </source>
</evidence>
<feature type="transmembrane region" description="Helical" evidence="8">
    <location>
        <begin position="518"/>
        <end position="538"/>
    </location>
</feature>
<feature type="transmembrane region" description="Helical" evidence="8">
    <location>
        <begin position="578"/>
        <end position="600"/>
    </location>
</feature>
<keyword evidence="4" id="KW-0732">Signal</keyword>
<keyword evidence="3 8" id="KW-0812">Transmembrane</keyword>
<dbReference type="EMBL" id="NHZQ01000003">
    <property type="protein sequence ID" value="PSK60333.1"/>
    <property type="molecule type" value="Genomic_DNA"/>
</dbReference>
<evidence type="ECO:0000256" key="3">
    <source>
        <dbReference type="ARBA" id="ARBA00022692"/>
    </source>
</evidence>
<evidence type="ECO:0000256" key="2">
    <source>
        <dbReference type="ARBA" id="ARBA00010642"/>
    </source>
</evidence>
<feature type="transmembrane region" description="Helical" evidence="8">
    <location>
        <begin position="550"/>
        <end position="572"/>
    </location>
</feature>
<dbReference type="AlphaFoldDB" id="A0A2P8AIN3"/>
<feature type="region of interest" description="Disordered" evidence="7">
    <location>
        <begin position="692"/>
        <end position="1115"/>
    </location>
</feature>
<dbReference type="Pfam" id="PF14558">
    <property type="entry name" value="TRP_N"/>
    <property type="match status" value="1"/>
</dbReference>
<evidence type="ECO:0000256" key="6">
    <source>
        <dbReference type="ARBA" id="ARBA00023136"/>
    </source>
</evidence>
<keyword evidence="6 8" id="KW-0472">Membrane</keyword>
<dbReference type="InterPro" id="IPR032800">
    <property type="entry name" value="TRP_N"/>
</dbReference>
<evidence type="ECO:0000256" key="7">
    <source>
        <dbReference type="SAM" id="MobiDB-lite"/>
    </source>
</evidence>
<accession>A0A2P8AIN3</accession>
<dbReference type="InterPro" id="IPR040241">
    <property type="entry name" value="TRP_Flc/Pkd2-like"/>
</dbReference>
<dbReference type="Pfam" id="PF06011">
    <property type="entry name" value="TRP"/>
    <property type="match status" value="1"/>
</dbReference>
<evidence type="ECO:0000256" key="4">
    <source>
        <dbReference type="ARBA" id="ARBA00022729"/>
    </source>
</evidence>
<dbReference type="Proteomes" id="UP000243723">
    <property type="component" value="Unassembled WGS sequence"/>
</dbReference>
<comment type="similarity">
    <text evidence="2">Belongs to the transient receptor potential (TRP) ion channel family.</text>
</comment>
<dbReference type="PANTHER" id="PTHR31145">
    <property type="entry name" value="INTEGRAL MEMBRANE PROTEIN (AFU_ORTHOLOGUE AFUA_7G01610)"/>
    <property type="match status" value="1"/>
</dbReference>
<feature type="compositionally biased region" description="Polar residues" evidence="7">
    <location>
        <begin position="802"/>
        <end position="812"/>
    </location>
</feature>
<keyword evidence="11" id="KW-1185">Reference proteome</keyword>
<feature type="transmembrane region" description="Helical" evidence="8">
    <location>
        <begin position="492"/>
        <end position="512"/>
    </location>
</feature>
<feature type="transmembrane region" description="Helical" evidence="8">
    <location>
        <begin position="355"/>
        <end position="384"/>
    </location>
</feature>
<feature type="transmembrane region" description="Helical" evidence="8">
    <location>
        <begin position="404"/>
        <end position="428"/>
    </location>
</feature>
<dbReference type="PANTHER" id="PTHR31145:SF6">
    <property type="entry name" value="INTEGRAL MEMBRANE PROTEIN (AFU_ORTHOLOGUE AFUA_7G01610)"/>
    <property type="match status" value="1"/>
</dbReference>
<evidence type="ECO:0000259" key="9">
    <source>
        <dbReference type="SMART" id="SM01320"/>
    </source>
</evidence>
<dbReference type="OrthoDB" id="5312224at2759"/>
<dbReference type="GO" id="GO:0016020">
    <property type="term" value="C:membrane"/>
    <property type="evidence" value="ECO:0007669"/>
    <property type="project" value="UniProtKB-SubCell"/>
</dbReference>
<sequence>MLWPAAVRTRRSSRDTRWRTSALLVVATLLQLLVSGATAAFVAFENCLDSGIVNSNPKQLQFVPFYFNARFNTSDPNKRLNITIYGNVTGQSVEGTYPPPDDPAWSNPNETFGKIVDVSPTNNRYSTLFERYQFLNYDAYDAPPSQFCPSVVNGSCPLGPSFNGNNSDPYTLSAFTVAHDLNSSYSFATIMATIRIRSGDAGAQDLACVSASITPDLGEQISGLLRYLPVVVLIFVGLATMTAAIFSPWGTSDPFKWTTNYGRDEDLLRLVTPGFGDCLQYIQFIFLTGTLSLNYPGYFQPAVSQVSWSSLQFNESFVSKGDGYASLIDGLYSTNATRGMTRMSQLIGMSDRRDIWACMAIWLAVLISVAVVFCQTAFLCRWIYFKLVDHTEEDLRHKNWPLTGGMLVRVVYNYFLLPIVAISMFQLLIAPESRFYMVIAAVVVLFFIILLAGWILYIVYFTKPRALLFDDLPLLLLYGSLYNTYSDERAPFALIPVILTFIRGVAIGAIQATGIAQIITLAICEVVFILTVHAFRPFSSPTHMNLMHTIYAAVRLVTIFLMIAFVPSLGVIESSKGWVGYIILLLHAIVLVFGFFLNSIQTLIEVGARMAGAGGDSQHGARRGALISYSWRQLRNRQPNKGVRPISTTSDAAMLTNDAESKHYAASGRTRSLSASSRMLLANSRLSGNDLSSLGGDLTSSPLDTPTGLPSGSSGPVGPAQVRRLSQTQADPYYRPPRARRATLDPLTPATKSRHSESGDWGTRSRGYDDWPDDEDRAGDEEGRGGPSPAFFRHQRGGSDNDIPSDQPQNRTDYAVREVDFYYGVTRGPALSSVPTRKRKTGPADPMGPVSNASTWLQRLMGGKKKDQHKGFEVVRSSRAPPQALEPINTDHGPDQEGEELQTSPPIHYPPYRDLPEGQAASGAETERPEGVPQVGPTKKRMPLDGPWDESTDDEGSAPRRGSSNAESSKSNKGENSHYLRPIVRSPSLKFTFPGSNDDEEPPTTMASPTLRSPPVPRKSSRRNSSRDLDSSGPNSPHFPPVSFGGGAYSQGKDGWQTDRPASLGLVNHRVTESSVTAGSGVGEGSRAEIVDERGPNRSRERSRGVSGERRMDMD</sequence>
<feature type="compositionally biased region" description="Basic and acidic residues" evidence="7">
    <location>
        <begin position="1086"/>
        <end position="1115"/>
    </location>
</feature>
<protein>
    <recommendedName>
        <fullName evidence="9">ML-like domain-containing protein</fullName>
    </recommendedName>
</protein>
<comment type="subcellular location">
    <subcellularLocation>
        <location evidence="1">Membrane</location>
        <topology evidence="1">Multi-pass membrane protein</topology>
    </subcellularLocation>
</comment>
<feature type="transmembrane region" description="Helical" evidence="8">
    <location>
        <begin position="435"/>
        <end position="460"/>
    </location>
</feature>
<proteinExistence type="inferred from homology"/>
<name>A0A2P8AIN3_9PEZI</name>